<feature type="region of interest" description="Disordered" evidence="1">
    <location>
        <begin position="55"/>
        <end position="74"/>
    </location>
</feature>
<dbReference type="GO" id="GO:0044547">
    <property type="term" value="F:DNA topoisomerase binding"/>
    <property type="evidence" value="ECO:0007669"/>
    <property type="project" value="TreeGrafter"/>
</dbReference>
<dbReference type="Gene3D" id="1.10.10.1450">
    <property type="match status" value="1"/>
</dbReference>
<dbReference type="GO" id="GO:0042800">
    <property type="term" value="F:histone H3K4 methyltransferase activity"/>
    <property type="evidence" value="ECO:0007669"/>
    <property type="project" value="TreeGrafter"/>
</dbReference>
<proteinExistence type="predicted"/>
<dbReference type="GO" id="GO:0000014">
    <property type="term" value="F:single-stranded DNA endodeoxyribonuclease activity"/>
    <property type="evidence" value="ECO:0007669"/>
    <property type="project" value="TreeGrafter"/>
</dbReference>
<dbReference type="AlphaFoldDB" id="A0A1I7XMI3"/>
<organism evidence="3 4">
    <name type="scientific">Heterorhabditis bacteriophora</name>
    <name type="common">Entomopathogenic nematode worm</name>
    <dbReference type="NCBI Taxonomy" id="37862"/>
    <lineage>
        <taxon>Eukaryota</taxon>
        <taxon>Metazoa</taxon>
        <taxon>Ecdysozoa</taxon>
        <taxon>Nematoda</taxon>
        <taxon>Chromadorea</taxon>
        <taxon>Rhabditida</taxon>
        <taxon>Rhabditina</taxon>
        <taxon>Rhabditomorpha</taxon>
        <taxon>Strongyloidea</taxon>
        <taxon>Heterorhabditidae</taxon>
        <taxon>Heterorhabditis</taxon>
    </lineage>
</organism>
<dbReference type="GO" id="GO:0046975">
    <property type="term" value="F:histone H3K36 methyltransferase activity"/>
    <property type="evidence" value="ECO:0007669"/>
    <property type="project" value="TreeGrafter"/>
</dbReference>
<feature type="compositionally biased region" description="Polar residues" evidence="1">
    <location>
        <begin position="62"/>
        <end position="71"/>
    </location>
</feature>
<dbReference type="GO" id="GO:0031297">
    <property type="term" value="P:replication fork processing"/>
    <property type="evidence" value="ECO:0007669"/>
    <property type="project" value="TreeGrafter"/>
</dbReference>
<evidence type="ECO:0000313" key="4">
    <source>
        <dbReference type="WBParaSite" id="Hba_18705"/>
    </source>
</evidence>
<dbReference type="GO" id="GO:0000793">
    <property type="term" value="C:condensed chromosome"/>
    <property type="evidence" value="ECO:0007669"/>
    <property type="project" value="TreeGrafter"/>
</dbReference>
<name>A0A1I7XMI3_HETBA</name>
<reference evidence="4" key="1">
    <citation type="submission" date="2016-11" db="UniProtKB">
        <authorList>
            <consortium name="WormBaseParasite"/>
        </authorList>
    </citation>
    <scope>IDENTIFICATION</scope>
</reference>
<dbReference type="GO" id="GO:0015074">
    <property type="term" value="P:DNA integration"/>
    <property type="evidence" value="ECO:0007669"/>
    <property type="project" value="TreeGrafter"/>
</dbReference>
<protein>
    <submittedName>
        <fullName evidence="4">HTH_48 domain-containing protein</fullName>
    </submittedName>
</protein>
<dbReference type="GO" id="GO:0044774">
    <property type="term" value="P:mitotic DNA integrity checkpoint signaling"/>
    <property type="evidence" value="ECO:0007669"/>
    <property type="project" value="TreeGrafter"/>
</dbReference>
<accession>A0A1I7XMI3</accession>
<dbReference type="GO" id="GO:0000729">
    <property type="term" value="P:DNA double-strand break processing"/>
    <property type="evidence" value="ECO:0007669"/>
    <property type="project" value="TreeGrafter"/>
</dbReference>
<dbReference type="InterPro" id="IPR041426">
    <property type="entry name" value="Mos1_HTH"/>
</dbReference>
<feature type="domain" description="Mos1 transposase HTH" evidence="2">
    <location>
        <begin position="16"/>
        <end position="53"/>
    </location>
</feature>
<dbReference type="GO" id="GO:0003697">
    <property type="term" value="F:single-stranded DNA binding"/>
    <property type="evidence" value="ECO:0007669"/>
    <property type="project" value="TreeGrafter"/>
</dbReference>
<evidence type="ECO:0000259" key="2">
    <source>
        <dbReference type="Pfam" id="PF17906"/>
    </source>
</evidence>
<dbReference type="GO" id="GO:0006303">
    <property type="term" value="P:double-strand break repair via nonhomologous end joining"/>
    <property type="evidence" value="ECO:0007669"/>
    <property type="project" value="TreeGrafter"/>
</dbReference>
<dbReference type="InterPro" id="IPR052709">
    <property type="entry name" value="Transposase-MT_Hybrid"/>
</dbReference>
<sequence>MSHQKLHIRQSSLRDQQGKNAAEECKSICSVLDEGVVSHSTCRYSFRGLKAGDFDVSDRQRSGTPQTSNTGPLEALLGENALQTQVELAEQPKVGARKMGAHELSENSIGSRLSTSIPLLARQRKKNHLWQIVTGEENGLCTTIPNTHTHG</sequence>
<dbReference type="GO" id="GO:0003690">
    <property type="term" value="F:double-stranded DNA binding"/>
    <property type="evidence" value="ECO:0007669"/>
    <property type="project" value="TreeGrafter"/>
</dbReference>
<dbReference type="Pfam" id="PF17906">
    <property type="entry name" value="HTH_48"/>
    <property type="match status" value="1"/>
</dbReference>
<dbReference type="PANTHER" id="PTHR46060:SF2">
    <property type="entry name" value="HISTONE-LYSINE N-METHYLTRANSFERASE SETMAR"/>
    <property type="match status" value="1"/>
</dbReference>
<dbReference type="PANTHER" id="PTHR46060">
    <property type="entry name" value="MARINER MOS1 TRANSPOSASE-LIKE PROTEIN"/>
    <property type="match status" value="1"/>
</dbReference>
<dbReference type="WBParaSite" id="Hba_18705">
    <property type="protein sequence ID" value="Hba_18705"/>
    <property type="gene ID" value="Hba_18705"/>
</dbReference>
<dbReference type="Proteomes" id="UP000095283">
    <property type="component" value="Unplaced"/>
</dbReference>
<dbReference type="GO" id="GO:0035861">
    <property type="term" value="C:site of double-strand break"/>
    <property type="evidence" value="ECO:0007669"/>
    <property type="project" value="TreeGrafter"/>
</dbReference>
<evidence type="ECO:0000313" key="3">
    <source>
        <dbReference type="Proteomes" id="UP000095283"/>
    </source>
</evidence>
<evidence type="ECO:0000256" key="1">
    <source>
        <dbReference type="SAM" id="MobiDB-lite"/>
    </source>
</evidence>
<keyword evidence="3" id="KW-1185">Reference proteome</keyword>
<dbReference type="GO" id="GO:0005634">
    <property type="term" value="C:nucleus"/>
    <property type="evidence" value="ECO:0007669"/>
    <property type="project" value="TreeGrafter"/>
</dbReference>